<reference evidence="3" key="1">
    <citation type="submission" date="2021-02" db="EMBL/GenBank/DDBJ databases">
        <title>Skermanella TT6 skin isolate.</title>
        <authorList>
            <person name="Lee K."/>
            <person name="Ganzorig M."/>
        </authorList>
    </citation>
    <scope>NUCLEOTIDE SEQUENCE</scope>
    <source>
        <strain evidence="3">TT6</strain>
    </source>
</reference>
<organism evidence="3 4">
    <name type="scientific">Skermanella cutis</name>
    <dbReference type="NCBI Taxonomy" id="2775420"/>
    <lineage>
        <taxon>Bacteria</taxon>
        <taxon>Pseudomonadati</taxon>
        <taxon>Pseudomonadota</taxon>
        <taxon>Alphaproteobacteria</taxon>
        <taxon>Rhodospirillales</taxon>
        <taxon>Azospirillaceae</taxon>
        <taxon>Skermanella</taxon>
    </lineage>
</organism>
<dbReference type="InterPro" id="IPR007712">
    <property type="entry name" value="RelE/ParE_toxin"/>
</dbReference>
<evidence type="ECO:0000256" key="2">
    <source>
        <dbReference type="ARBA" id="ARBA00022649"/>
    </source>
</evidence>
<evidence type="ECO:0000313" key="3">
    <source>
        <dbReference type="EMBL" id="QQP90392.1"/>
    </source>
</evidence>
<dbReference type="InterPro" id="IPR035093">
    <property type="entry name" value="RelE/ParE_toxin_dom_sf"/>
</dbReference>
<keyword evidence="4" id="KW-1185">Reference proteome</keyword>
<dbReference type="Gene3D" id="3.30.2310.20">
    <property type="entry name" value="RelE-like"/>
    <property type="match status" value="1"/>
</dbReference>
<dbReference type="Pfam" id="PF05016">
    <property type="entry name" value="ParE_toxin"/>
    <property type="match status" value="1"/>
</dbReference>
<protein>
    <submittedName>
        <fullName evidence="3">Type II toxin-antitoxin system RelE/ParE family toxin</fullName>
    </submittedName>
</protein>
<name>A0ABX7BD84_9PROT</name>
<dbReference type="Proteomes" id="UP000595197">
    <property type="component" value="Chromosome"/>
</dbReference>
<dbReference type="PANTHER" id="PTHR33755:SF6">
    <property type="entry name" value="PLASMID STABILIZATION SYSTEM PROTEIN"/>
    <property type="match status" value="1"/>
</dbReference>
<accession>A0ABX7BD84</accession>
<proteinExistence type="inferred from homology"/>
<dbReference type="PANTHER" id="PTHR33755">
    <property type="entry name" value="TOXIN PARE1-RELATED"/>
    <property type="match status" value="1"/>
</dbReference>
<evidence type="ECO:0000313" key="4">
    <source>
        <dbReference type="Proteomes" id="UP000595197"/>
    </source>
</evidence>
<gene>
    <name evidence="3" type="ORF">IGS68_03795</name>
</gene>
<keyword evidence="2" id="KW-1277">Toxin-antitoxin system</keyword>
<evidence type="ECO:0000256" key="1">
    <source>
        <dbReference type="ARBA" id="ARBA00006226"/>
    </source>
</evidence>
<dbReference type="RefSeq" id="WP_201077435.1">
    <property type="nucleotide sequence ID" value="NZ_CP067420.1"/>
</dbReference>
<comment type="similarity">
    <text evidence="1">Belongs to the RelE toxin family.</text>
</comment>
<dbReference type="EMBL" id="CP067420">
    <property type="protein sequence ID" value="QQP90392.1"/>
    <property type="molecule type" value="Genomic_DNA"/>
</dbReference>
<dbReference type="InterPro" id="IPR051803">
    <property type="entry name" value="TA_system_RelE-like_toxin"/>
</dbReference>
<sequence length="84" mass="9479">MAGGGAYIAKDSPRMAEQFVSGVRETFKTLAKSPLLGRERDDLGREIRMFPFGKYLIFYRSRDDGVLIVRVLHGARSLPDLFKS</sequence>